<evidence type="ECO:0000256" key="1">
    <source>
        <dbReference type="ARBA" id="ARBA00022490"/>
    </source>
</evidence>
<accession>A0A078M7W7</accession>
<dbReference type="PROSITE" id="PS50146">
    <property type="entry name" value="DAGK"/>
    <property type="match status" value="1"/>
</dbReference>
<name>A0A078M7W7_9PSED</name>
<dbReference type="Gene3D" id="2.60.200.40">
    <property type="match status" value="1"/>
</dbReference>
<feature type="domain" description="DAGKc" evidence="2">
    <location>
        <begin position="14"/>
        <end position="147"/>
    </location>
</feature>
<dbReference type="InterPro" id="IPR016064">
    <property type="entry name" value="NAD/diacylglycerol_kinase_sf"/>
</dbReference>
<dbReference type="InterPro" id="IPR017438">
    <property type="entry name" value="ATP-NAD_kinase_N"/>
</dbReference>
<keyword evidence="3" id="KW-0418">Kinase</keyword>
<dbReference type="InterPro" id="IPR050187">
    <property type="entry name" value="Lipid_Phosphate_FormReg"/>
</dbReference>
<dbReference type="PANTHER" id="PTHR12358:SF54">
    <property type="entry name" value="SPHINGOSINE KINASE RELATED PROTEIN"/>
    <property type="match status" value="1"/>
</dbReference>
<keyword evidence="3" id="KW-0808">Transferase</keyword>
<reference evidence="3" key="1">
    <citation type="submission" date="2014-07" db="EMBL/GenBank/DDBJ databases">
        <authorList>
            <person name="Urmite Genomes Urmite Genomes"/>
        </authorList>
    </citation>
    <scope>NUCLEOTIDE SEQUENCE</scope>
    <source>
        <strain evidence="3">12M76_air</strain>
    </source>
</reference>
<dbReference type="SUPFAM" id="SSF111331">
    <property type="entry name" value="NAD kinase/diacylglycerol kinase-like"/>
    <property type="match status" value="1"/>
</dbReference>
<dbReference type="OrthoDB" id="142078at2"/>
<dbReference type="InterPro" id="IPR001206">
    <property type="entry name" value="Diacylglycerol_kinase_cat_dom"/>
</dbReference>
<dbReference type="GO" id="GO:0016301">
    <property type="term" value="F:kinase activity"/>
    <property type="evidence" value="ECO:0007669"/>
    <property type="project" value="UniProtKB-KW"/>
</dbReference>
<dbReference type="RefSeq" id="WP_158023880.1">
    <property type="nucleotide sequence ID" value="NZ_LK391969.1"/>
</dbReference>
<dbReference type="SMART" id="SM00046">
    <property type="entry name" value="DAGKc"/>
    <property type="match status" value="1"/>
</dbReference>
<organism evidence="3">
    <name type="scientific">Pseudomonas saudimassiliensis</name>
    <dbReference type="NCBI Taxonomy" id="1461581"/>
    <lineage>
        <taxon>Bacteria</taxon>
        <taxon>Pseudomonadati</taxon>
        <taxon>Pseudomonadota</taxon>
        <taxon>Gammaproteobacteria</taxon>
        <taxon>Pseudomonadales</taxon>
        <taxon>Pseudomonadaceae</taxon>
        <taxon>Pseudomonas</taxon>
    </lineage>
</organism>
<evidence type="ECO:0000313" key="3">
    <source>
        <dbReference type="EMBL" id="CEA03523.1"/>
    </source>
</evidence>
<gene>
    <name evidence="3" type="primary">bmrU</name>
    <name evidence="3" type="ORF">BN1049_01145</name>
</gene>
<dbReference type="PATRIC" id="fig|1461581.3.peg.1121"/>
<evidence type="ECO:0000259" key="2">
    <source>
        <dbReference type="PROSITE" id="PS50146"/>
    </source>
</evidence>
<dbReference type="AlphaFoldDB" id="A0A078M7W7"/>
<protein>
    <submittedName>
        <fullName evidence="3">Putative lipid kinase BmrU</fullName>
    </submittedName>
</protein>
<dbReference type="Gene3D" id="3.40.50.10330">
    <property type="entry name" value="Probable inorganic polyphosphate/atp-NAD kinase, domain 1"/>
    <property type="match status" value="1"/>
</dbReference>
<proteinExistence type="predicted"/>
<dbReference type="EMBL" id="LK391969">
    <property type="protein sequence ID" value="CEF26218.1"/>
    <property type="molecule type" value="Genomic_DNA"/>
</dbReference>
<dbReference type="Pfam" id="PF00781">
    <property type="entry name" value="DAGK_cat"/>
    <property type="match status" value="1"/>
</dbReference>
<sequence length="324" mass="35528">MMHQPQPTGTLTLTGREPLFMIMNAGSGKHDSTDRQAIIRAVCEEAGRHHELLLVRQGNQLEATAKQAVKLAREQAGVVVAVGGDGTLHAVCQAVVGQGVPFGVLPQGTFNYFGRAHGISQDLEQALRDLLDARLEQVSLGRLNGRYFLVNASVGLYPRLLEDREAYKQRYGRSRLVALWSAVVTLARAHRQLHLQLDYAGQHRSLRTPTLVVCNNPLQLDHIGIDPQLPEESDHLIALASRPVGTLALYGLLVQGLLSRMGEADNVISIGFETMTAQLGSRPRLVKVAMDGEIFRMRTPLQFNIVPKALPLLIPRSAPPPEHP</sequence>
<dbReference type="EMBL" id="LM997413">
    <property type="protein sequence ID" value="CEA03523.1"/>
    <property type="molecule type" value="Genomic_DNA"/>
</dbReference>
<dbReference type="PANTHER" id="PTHR12358">
    <property type="entry name" value="SPHINGOSINE KINASE"/>
    <property type="match status" value="1"/>
</dbReference>
<keyword evidence="1" id="KW-0963">Cytoplasm</keyword>